<dbReference type="Proteomes" id="UP000441717">
    <property type="component" value="Unassembled WGS sequence"/>
</dbReference>
<dbReference type="InterPro" id="IPR050103">
    <property type="entry name" value="Class-III_PLP-dep_AT"/>
</dbReference>
<dbReference type="SUPFAM" id="SSF53383">
    <property type="entry name" value="PLP-dependent transferases"/>
    <property type="match status" value="1"/>
</dbReference>
<evidence type="ECO:0000313" key="5">
    <source>
        <dbReference type="Proteomes" id="UP000441717"/>
    </source>
</evidence>
<dbReference type="PANTHER" id="PTHR11986">
    <property type="entry name" value="AMINOTRANSFERASE CLASS III"/>
    <property type="match status" value="1"/>
</dbReference>
<dbReference type="Gene3D" id="3.90.1150.10">
    <property type="entry name" value="Aspartate Aminotransferase, domain 1"/>
    <property type="match status" value="1"/>
</dbReference>
<name>A0A6N7IRS3_9FIRM</name>
<organism evidence="4 5">
    <name type="scientific">Desulfofundulus thermobenzoicus</name>
    <dbReference type="NCBI Taxonomy" id="29376"/>
    <lineage>
        <taxon>Bacteria</taxon>
        <taxon>Bacillati</taxon>
        <taxon>Bacillota</taxon>
        <taxon>Clostridia</taxon>
        <taxon>Eubacteriales</taxon>
        <taxon>Peptococcaceae</taxon>
        <taxon>Desulfofundulus</taxon>
    </lineage>
</organism>
<dbReference type="InterPro" id="IPR049704">
    <property type="entry name" value="Aminotrans_3_PPA_site"/>
</dbReference>
<proteinExistence type="inferred from homology"/>
<keyword evidence="2 3" id="KW-0663">Pyridoxal phosphate</keyword>
<dbReference type="AlphaFoldDB" id="A0A6N7IRS3"/>
<dbReference type="GO" id="GO:0030170">
    <property type="term" value="F:pyridoxal phosphate binding"/>
    <property type="evidence" value="ECO:0007669"/>
    <property type="project" value="InterPro"/>
</dbReference>
<gene>
    <name evidence="4" type="ORF">GFC01_07970</name>
</gene>
<evidence type="ECO:0000313" key="4">
    <source>
        <dbReference type="EMBL" id="MQL52209.1"/>
    </source>
</evidence>
<dbReference type="InterPro" id="IPR015422">
    <property type="entry name" value="PyrdxlP-dep_Trfase_small"/>
</dbReference>
<reference evidence="4 5" key="1">
    <citation type="submission" date="2019-10" db="EMBL/GenBank/DDBJ databases">
        <title>Comparative genomics of sulfur disproportionating microorganisms.</title>
        <authorList>
            <person name="Ward L.M."/>
            <person name="Bertran E."/>
            <person name="Johnston D."/>
        </authorList>
    </citation>
    <scope>NUCLEOTIDE SEQUENCE [LARGE SCALE GENOMIC DNA]</scope>
    <source>
        <strain evidence="4 5">DSM 14055</strain>
    </source>
</reference>
<keyword evidence="5" id="KW-1185">Reference proteome</keyword>
<accession>A0A6N7IRS3</accession>
<protein>
    <submittedName>
        <fullName evidence="4">Aminotransferase class III-fold pyridoxal phosphate-dependent enzyme</fullName>
    </submittedName>
</protein>
<comment type="cofactor">
    <cofactor evidence="1">
        <name>pyridoxal 5'-phosphate</name>
        <dbReference type="ChEBI" id="CHEBI:597326"/>
    </cofactor>
</comment>
<comment type="similarity">
    <text evidence="3">Belongs to the class-III pyridoxal-phosphate-dependent aminotransferase family.</text>
</comment>
<dbReference type="Pfam" id="PF00202">
    <property type="entry name" value="Aminotran_3"/>
    <property type="match status" value="1"/>
</dbReference>
<dbReference type="GO" id="GO:0042802">
    <property type="term" value="F:identical protein binding"/>
    <property type="evidence" value="ECO:0007669"/>
    <property type="project" value="TreeGrafter"/>
</dbReference>
<comment type="caution">
    <text evidence="4">The sequence shown here is derived from an EMBL/GenBank/DDBJ whole genome shotgun (WGS) entry which is preliminary data.</text>
</comment>
<sequence>MPPARLHARDGKESTVIFRIEGDPLAVEINIKKGHQKQGEELLTLSRALSMDRQQVRDLHKNYLNASLATMLGLLDFDKPFVRAAGVSVWDKNGNEYLDFLGAYGALNLGHNHPAVLEAIERVRHLPNLLQASLNPLAGALAHNLARITPGNLQRSFFCNSGAEAVEGALKLARIATGRSGVIYCRGSFHGKTMGALSVTGREKYQKPFAPLLPDCTPVPFGDLEALDKALQPRQAAAFIVEPIQGEGGIILPPPGYLAEARRLCRKYGTLFIADEIQTGFGRTGYLFACEGEGVEPDVMCLAKSLGGGIMPIGAYITTDEIWKKAYGSMEKALLHTSTFGGNTMACAAALAAIQVLREENLSAGSKEMGAYFRQHLSSLKEKYPLLKDVRGRGLMIGLEFNQPGGLVSRASLGLADKLSGEYMGSLVAGELLNNHHIITAYTLNNPNVIRLEPPLIVTREQIDRVVAALEEIFKRHRGFFSMAASGAKTFIRSLTHRE</sequence>
<evidence type="ECO:0000256" key="2">
    <source>
        <dbReference type="ARBA" id="ARBA00022898"/>
    </source>
</evidence>
<evidence type="ECO:0000256" key="1">
    <source>
        <dbReference type="ARBA" id="ARBA00001933"/>
    </source>
</evidence>
<dbReference type="InterPro" id="IPR005814">
    <property type="entry name" value="Aminotrans_3"/>
</dbReference>
<dbReference type="EMBL" id="WHYR01000017">
    <property type="protein sequence ID" value="MQL52209.1"/>
    <property type="molecule type" value="Genomic_DNA"/>
</dbReference>
<dbReference type="PROSITE" id="PS00600">
    <property type="entry name" value="AA_TRANSFER_CLASS_3"/>
    <property type="match status" value="1"/>
</dbReference>
<keyword evidence="4" id="KW-0032">Aminotransferase</keyword>
<dbReference type="GO" id="GO:0008483">
    <property type="term" value="F:transaminase activity"/>
    <property type="evidence" value="ECO:0007669"/>
    <property type="project" value="UniProtKB-KW"/>
</dbReference>
<dbReference type="InterPro" id="IPR015421">
    <property type="entry name" value="PyrdxlP-dep_Trfase_major"/>
</dbReference>
<keyword evidence="4" id="KW-0808">Transferase</keyword>
<dbReference type="CDD" id="cd00610">
    <property type="entry name" value="OAT_like"/>
    <property type="match status" value="1"/>
</dbReference>
<dbReference type="OrthoDB" id="9807885at2"/>
<dbReference type="PANTHER" id="PTHR11986:SF121">
    <property type="entry name" value="BLR3010 PROTEIN"/>
    <property type="match status" value="1"/>
</dbReference>
<dbReference type="FunFam" id="3.40.640.10:FF:000004">
    <property type="entry name" value="Acetylornithine aminotransferase"/>
    <property type="match status" value="1"/>
</dbReference>
<evidence type="ECO:0000256" key="3">
    <source>
        <dbReference type="RuleBase" id="RU003560"/>
    </source>
</evidence>
<dbReference type="Gene3D" id="3.40.640.10">
    <property type="entry name" value="Type I PLP-dependent aspartate aminotransferase-like (Major domain)"/>
    <property type="match status" value="1"/>
</dbReference>
<dbReference type="InterPro" id="IPR015424">
    <property type="entry name" value="PyrdxlP-dep_Trfase"/>
</dbReference>